<sequence length="73" mass="7838">GLRRHWEWTYSSVIAASGTGVGRVTVQHVPTLPGAPTMKNEAGNITAPLIIIDDKLIFKTILYSGGHNAVLLL</sequence>
<name>X1P7K1_9ZZZZ</name>
<proteinExistence type="predicted"/>
<dbReference type="AlphaFoldDB" id="X1P7K1"/>
<evidence type="ECO:0000313" key="1">
    <source>
        <dbReference type="EMBL" id="GAI34965.1"/>
    </source>
</evidence>
<dbReference type="EMBL" id="BARV01029875">
    <property type="protein sequence ID" value="GAI34965.1"/>
    <property type="molecule type" value="Genomic_DNA"/>
</dbReference>
<accession>X1P7K1</accession>
<protein>
    <submittedName>
        <fullName evidence="1">Uncharacterized protein</fullName>
    </submittedName>
</protein>
<reference evidence="1" key="1">
    <citation type="journal article" date="2014" name="Front. Microbiol.">
        <title>High frequency of phylogenetically diverse reductive dehalogenase-homologous genes in deep subseafloor sedimentary metagenomes.</title>
        <authorList>
            <person name="Kawai M."/>
            <person name="Futagami T."/>
            <person name="Toyoda A."/>
            <person name="Takaki Y."/>
            <person name="Nishi S."/>
            <person name="Hori S."/>
            <person name="Arai W."/>
            <person name="Tsubouchi T."/>
            <person name="Morono Y."/>
            <person name="Uchiyama I."/>
            <person name="Ito T."/>
            <person name="Fujiyama A."/>
            <person name="Inagaki F."/>
            <person name="Takami H."/>
        </authorList>
    </citation>
    <scope>NUCLEOTIDE SEQUENCE</scope>
    <source>
        <strain evidence="1">Expedition CK06-06</strain>
    </source>
</reference>
<gene>
    <name evidence="1" type="ORF">S06H3_47547</name>
</gene>
<organism evidence="1">
    <name type="scientific">marine sediment metagenome</name>
    <dbReference type="NCBI Taxonomy" id="412755"/>
    <lineage>
        <taxon>unclassified sequences</taxon>
        <taxon>metagenomes</taxon>
        <taxon>ecological metagenomes</taxon>
    </lineage>
</organism>
<comment type="caution">
    <text evidence="1">The sequence shown here is derived from an EMBL/GenBank/DDBJ whole genome shotgun (WGS) entry which is preliminary data.</text>
</comment>
<feature type="non-terminal residue" evidence="1">
    <location>
        <position position="1"/>
    </location>
</feature>